<organism evidence="7 8">
    <name type="scientific">Botryobasidium botryosum (strain FD-172 SS1)</name>
    <dbReference type="NCBI Taxonomy" id="930990"/>
    <lineage>
        <taxon>Eukaryota</taxon>
        <taxon>Fungi</taxon>
        <taxon>Dikarya</taxon>
        <taxon>Basidiomycota</taxon>
        <taxon>Agaricomycotina</taxon>
        <taxon>Agaricomycetes</taxon>
        <taxon>Cantharellales</taxon>
        <taxon>Botryobasidiaceae</taxon>
        <taxon>Botryobasidium</taxon>
    </lineage>
</organism>
<protein>
    <recommendedName>
        <fullName evidence="6">Zn(2)-C6 fungal-type domain-containing protein</fullName>
    </recommendedName>
</protein>
<keyword evidence="2" id="KW-0238">DNA-binding</keyword>
<dbReference type="CDD" id="cd00067">
    <property type="entry name" value="GAL4"/>
    <property type="match status" value="1"/>
</dbReference>
<dbReference type="InterPro" id="IPR050675">
    <property type="entry name" value="OAF3"/>
</dbReference>
<keyword evidence="8" id="KW-1185">Reference proteome</keyword>
<dbReference type="InParanoid" id="A0A067M1D4"/>
<sequence length="715" mass="76856">MTTTGTTAPSLPKANLACLSCRRRKLRCDAQAPSCGNCLLYSETCAYPDKRKKSGPPKGYKRKPKLSPPAPDVGAISSSSTPAATSPSVPPTNIHVSPDPPAPATLQDWVNNLTPSWSDMFFPPAGAIDNDQPKTDILLESFWQSAPEQHFPSLYNPEGNDFLSSFIPTPPSDSVSNFPPITNIMSSPGSSQTAIPSTIPSPLPSESPDQRSPLHPFTQSYSSNSFGLVGVDTHIIPPLSPLPLRIRRIQPWVCLFSASQLERLLADAIAQAPSDDIPLDFFLHAFNALANAAESPGIPPEQDEEYAIAQNLSMQAYLAVLQGVAAEKGESIACTAAGLLYLVVREVLVRGWCRQATVWLRLAVGIIEVIPTTTDSASTSPTTGLIVRRWFERVAWLWDTALILSFAPDSSRNNFERCSSVGLCATVRGEFTPPLGFDVDQTVLSGFITLCVDLEDMSSFGATSSPLPSFIAAPPVPPSNAALVRALAGMSPDDRFMSICQRVQAWIVTLPPSHGLNELGDDEDETDEQLLIQAVSRIIHLIYFGVAIHLGKEHCRTRKTSTRVAVARIISSAEWLISNDFLWLWSFAAPALQTAQDILLKELIELTAPINKPACTPAPAPPPNTTSTPSSNGIGLKRKRDPLSRSTCTTDVRGFLSSIRDLFFAILEESASGGAEGSGCKATNVNMNPHGVLAKHSVDTLSGVLSVTEDESPAD</sequence>
<reference evidence="8" key="1">
    <citation type="journal article" date="2014" name="Proc. Natl. Acad. Sci. U.S.A.">
        <title>Extensive sampling of basidiomycete genomes demonstrates inadequacy of the white-rot/brown-rot paradigm for wood decay fungi.</title>
        <authorList>
            <person name="Riley R."/>
            <person name="Salamov A.A."/>
            <person name="Brown D.W."/>
            <person name="Nagy L.G."/>
            <person name="Floudas D."/>
            <person name="Held B.W."/>
            <person name="Levasseur A."/>
            <person name="Lombard V."/>
            <person name="Morin E."/>
            <person name="Otillar R."/>
            <person name="Lindquist E.A."/>
            <person name="Sun H."/>
            <person name="LaButti K.M."/>
            <person name="Schmutz J."/>
            <person name="Jabbour D."/>
            <person name="Luo H."/>
            <person name="Baker S.E."/>
            <person name="Pisabarro A.G."/>
            <person name="Walton J.D."/>
            <person name="Blanchette R.A."/>
            <person name="Henrissat B."/>
            <person name="Martin F."/>
            <person name="Cullen D."/>
            <person name="Hibbett D.S."/>
            <person name="Grigoriev I.V."/>
        </authorList>
    </citation>
    <scope>NUCLEOTIDE SEQUENCE [LARGE SCALE GENOMIC DNA]</scope>
    <source>
        <strain evidence="8">FD-172 SS1</strain>
    </source>
</reference>
<feature type="region of interest" description="Disordered" evidence="5">
    <location>
        <begin position="50"/>
        <end position="105"/>
    </location>
</feature>
<keyword evidence="4" id="KW-0539">Nucleus</keyword>
<evidence type="ECO:0000256" key="2">
    <source>
        <dbReference type="ARBA" id="ARBA00023125"/>
    </source>
</evidence>
<dbReference type="EMBL" id="KL198079">
    <property type="protein sequence ID" value="KDQ09334.1"/>
    <property type="molecule type" value="Genomic_DNA"/>
</dbReference>
<dbReference type="GO" id="GO:0003677">
    <property type="term" value="F:DNA binding"/>
    <property type="evidence" value="ECO:0007669"/>
    <property type="project" value="UniProtKB-KW"/>
</dbReference>
<dbReference type="Gene3D" id="4.10.240.10">
    <property type="entry name" value="Zn(2)-C6 fungal-type DNA-binding domain"/>
    <property type="match status" value="1"/>
</dbReference>
<gene>
    <name evidence="7" type="ORF">BOTBODRAFT_37090</name>
</gene>
<dbReference type="Pfam" id="PF00172">
    <property type="entry name" value="Zn_clus"/>
    <property type="match status" value="1"/>
</dbReference>
<dbReference type="OrthoDB" id="39175at2759"/>
<feature type="compositionally biased region" description="Low complexity" evidence="5">
    <location>
        <begin position="75"/>
        <end position="87"/>
    </location>
</feature>
<dbReference type="PROSITE" id="PS00463">
    <property type="entry name" value="ZN2_CY6_FUNGAL_1"/>
    <property type="match status" value="1"/>
</dbReference>
<dbReference type="Proteomes" id="UP000027195">
    <property type="component" value="Unassembled WGS sequence"/>
</dbReference>
<feature type="region of interest" description="Disordered" evidence="5">
    <location>
        <begin position="614"/>
        <end position="647"/>
    </location>
</feature>
<accession>A0A067M1D4</accession>
<feature type="compositionally biased region" description="Basic residues" evidence="5">
    <location>
        <begin position="50"/>
        <end position="65"/>
    </location>
</feature>
<evidence type="ECO:0000256" key="1">
    <source>
        <dbReference type="ARBA" id="ARBA00023015"/>
    </source>
</evidence>
<dbReference type="SUPFAM" id="SSF57701">
    <property type="entry name" value="Zn2/Cys6 DNA-binding domain"/>
    <property type="match status" value="1"/>
</dbReference>
<proteinExistence type="predicted"/>
<keyword evidence="1" id="KW-0805">Transcription regulation</keyword>
<keyword evidence="3" id="KW-0804">Transcription</keyword>
<dbReference type="InterPro" id="IPR036864">
    <property type="entry name" value="Zn2-C6_fun-type_DNA-bd_sf"/>
</dbReference>
<dbReference type="GO" id="GO:0008270">
    <property type="term" value="F:zinc ion binding"/>
    <property type="evidence" value="ECO:0007669"/>
    <property type="project" value="InterPro"/>
</dbReference>
<evidence type="ECO:0000256" key="4">
    <source>
        <dbReference type="ARBA" id="ARBA00023242"/>
    </source>
</evidence>
<dbReference type="InterPro" id="IPR001138">
    <property type="entry name" value="Zn2Cys6_DnaBD"/>
</dbReference>
<evidence type="ECO:0000259" key="6">
    <source>
        <dbReference type="PROSITE" id="PS50048"/>
    </source>
</evidence>
<dbReference type="AlphaFoldDB" id="A0A067M1D4"/>
<name>A0A067M1D4_BOTB1</name>
<dbReference type="SMART" id="SM00066">
    <property type="entry name" value="GAL4"/>
    <property type="match status" value="1"/>
</dbReference>
<dbReference type="PANTHER" id="PTHR31069:SF32">
    <property type="entry name" value="ARGININE METABOLISM REGULATION PROTEIN II"/>
    <property type="match status" value="1"/>
</dbReference>
<feature type="compositionally biased region" description="Polar residues" evidence="5">
    <location>
        <begin position="185"/>
        <end position="198"/>
    </location>
</feature>
<dbReference type="HOGENOM" id="CLU_452723_0_0_1"/>
<evidence type="ECO:0000313" key="8">
    <source>
        <dbReference type="Proteomes" id="UP000027195"/>
    </source>
</evidence>
<dbReference type="STRING" id="930990.A0A067M1D4"/>
<dbReference type="GO" id="GO:0000981">
    <property type="term" value="F:DNA-binding transcription factor activity, RNA polymerase II-specific"/>
    <property type="evidence" value="ECO:0007669"/>
    <property type="project" value="InterPro"/>
</dbReference>
<feature type="region of interest" description="Disordered" evidence="5">
    <location>
        <begin position="185"/>
        <end position="216"/>
    </location>
</feature>
<evidence type="ECO:0000256" key="5">
    <source>
        <dbReference type="SAM" id="MobiDB-lite"/>
    </source>
</evidence>
<dbReference type="PANTHER" id="PTHR31069">
    <property type="entry name" value="OLEATE-ACTIVATED TRANSCRIPTION FACTOR 1-RELATED"/>
    <property type="match status" value="1"/>
</dbReference>
<evidence type="ECO:0000313" key="7">
    <source>
        <dbReference type="EMBL" id="KDQ09334.1"/>
    </source>
</evidence>
<evidence type="ECO:0000256" key="3">
    <source>
        <dbReference type="ARBA" id="ARBA00023163"/>
    </source>
</evidence>
<feature type="domain" description="Zn(2)-C6 fungal-type" evidence="6">
    <location>
        <begin position="17"/>
        <end position="47"/>
    </location>
</feature>
<dbReference type="PROSITE" id="PS50048">
    <property type="entry name" value="ZN2_CY6_FUNGAL_2"/>
    <property type="match status" value="1"/>
</dbReference>